<feature type="repeat" description="WD" evidence="15">
    <location>
        <begin position="750"/>
        <end position="793"/>
    </location>
</feature>
<keyword evidence="17" id="KW-1133">Transmembrane helix</keyword>
<evidence type="ECO:0000256" key="12">
    <source>
        <dbReference type="ARBA" id="ARBA00023329"/>
    </source>
</evidence>
<comment type="function">
    <text evidence="13">The coatomer is a cytosolic protein complex that binds to dilysine motifs and reversibly associates with Golgi non-clathrin-coated vesicles, which further mediate biosynthetic protein transport from the ER, via the Golgi up to the trans Golgi network. Coatomer complex is required for budding from Golgi membranes, and is essential for the retrograde Golgi-to-ER transport of dilysine-tagged proteins.</text>
</comment>
<evidence type="ECO:0000259" key="18">
    <source>
        <dbReference type="Pfam" id="PF04053"/>
    </source>
</evidence>
<dbReference type="Pfam" id="PF04053">
    <property type="entry name" value="B-prop_COPA_B_2nd"/>
    <property type="match status" value="1"/>
</dbReference>
<evidence type="ECO:0000313" key="20">
    <source>
        <dbReference type="EMBL" id="THH29798.1"/>
    </source>
</evidence>
<dbReference type="PANTHER" id="PTHR19876:SF2">
    <property type="entry name" value="COATOMER SUBUNIT BETA"/>
    <property type="match status" value="1"/>
</dbReference>
<dbReference type="EMBL" id="SGPM01000107">
    <property type="protein sequence ID" value="THH29798.1"/>
    <property type="molecule type" value="Genomic_DNA"/>
</dbReference>
<keyword evidence="9" id="KW-0653">Protein transport</keyword>
<organism evidence="20 21">
    <name type="scientific">Antrodiella citrinella</name>
    <dbReference type="NCBI Taxonomy" id="2447956"/>
    <lineage>
        <taxon>Eukaryota</taxon>
        <taxon>Fungi</taxon>
        <taxon>Dikarya</taxon>
        <taxon>Basidiomycota</taxon>
        <taxon>Agaricomycotina</taxon>
        <taxon>Agaricomycetes</taxon>
        <taxon>Polyporales</taxon>
        <taxon>Steccherinaceae</taxon>
        <taxon>Antrodiella</taxon>
    </lineage>
</organism>
<evidence type="ECO:0000256" key="5">
    <source>
        <dbReference type="ARBA" id="ARBA00022490"/>
    </source>
</evidence>
<dbReference type="PROSITE" id="PS50294">
    <property type="entry name" value="WD_REPEATS_REGION"/>
    <property type="match status" value="4"/>
</dbReference>
<dbReference type="Gene3D" id="2.130.10.10">
    <property type="entry name" value="YVTN repeat-like/Quinoprotein amine dehydrogenase"/>
    <property type="match status" value="1"/>
</dbReference>
<dbReference type="FunFam" id="2.130.10.10:FF:000016">
    <property type="entry name" value="Coatomer alpha subunit, putative"/>
    <property type="match status" value="1"/>
</dbReference>
<dbReference type="PANTHER" id="PTHR19876">
    <property type="entry name" value="COATOMER"/>
    <property type="match status" value="1"/>
</dbReference>
<evidence type="ECO:0000256" key="2">
    <source>
        <dbReference type="ARBA" id="ARBA00004347"/>
    </source>
</evidence>
<dbReference type="GO" id="GO:0006891">
    <property type="term" value="P:intra-Golgi vesicle-mediated transport"/>
    <property type="evidence" value="ECO:0007669"/>
    <property type="project" value="TreeGrafter"/>
</dbReference>
<dbReference type="InterPro" id="IPR001680">
    <property type="entry name" value="WD40_rpt"/>
</dbReference>
<keyword evidence="8" id="KW-0931">ER-Golgi transport</keyword>
<dbReference type="GO" id="GO:0006888">
    <property type="term" value="P:endoplasmic reticulum to Golgi vesicle-mediated transport"/>
    <property type="evidence" value="ECO:0007669"/>
    <property type="project" value="TreeGrafter"/>
</dbReference>
<feature type="compositionally biased region" description="Polar residues" evidence="16">
    <location>
        <begin position="1"/>
        <end position="11"/>
    </location>
</feature>
<dbReference type="GO" id="GO:0030126">
    <property type="term" value="C:COPI vesicle coat"/>
    <property type="evidence" value="ECO:0007669"/>
    <property type="project" value="TreeGrafter"/>
</dbReference>
<dbReference type="SUPFAM" id="SSF50978">
    <property type="entry name" value="WD40 repeat-like"/>
    <property type="match status" value="2"/>
</dbReference>
<dbReference type="SMART" id="SM00320">
    <property type="entry name" value="WD40"/>
    <property type="match status" value="6"/>
</dbReference>
<sequence>MSRSSNESGLSTRIPYHLKGKRKYTGDDEEDPTAIEMQSHTLKPDNNAGGASWRSSIATAVSPSPVPASSEVVDVVRMDSPSAAPTPDPTVTTSTQSLAKPVSVHRTYGGTPRVGPTMILDDVHSTWAHHVHLNGTFYHVLLDALNIPRSITPDDITNPLTLRKFDDVVKDVHAKLKKADVSVPGPYFNGWEVLVVRDLGSMEGPTVFWLCYERCLIVEVLPKGHPDKDILLEHKTERFWNELEAYPMHIFQLPMNIEVDFLGALSFGSSERITEWSDTPFPFTDFQSQRLVKVYRSLKKELDRGNKAVVPALTWHIARTMSKVESVRRQSNFWTPQHQLYRPVVPRSPSLAVKVAETCLMMVLFGAHRTYRVRLQNARVQGRIYLTDFRQLLGNFLAEWSDSNLLATVFVGANIAFLAVPRNASLVSIVCSLVSVLTGVHHVWQHRTKVNANFEEANAYLSHIVPLDDGNDSDLAITAIFLSIPLVSLLYAVLSFSSAIAAFCIQNNDVHGKILLSVVLGILGMAGLITFLFFWHVWRGPREVEISEERVEDVLRYGWKSKFLALEAKMKMLLDVNRKLFTRSDRVKGVDFHPTEPWLLTGLYNGTVNIYNHETGALVKTFEVAEVPVRCVRFIPRKNWFIAGSDDFQLRVFNYNTHEKVVAFEAHPDYIRCLTVHPTASIVLTGSDDMTIRAWDWDKQWRCIQTYEGHTHYIMNIAVSPKDTNTFASACLDRTVKMWSLGSPTPNFTMEAHDKGVNYVEFYPGADKPYLVTASDDRTIKIWDYLSKSCVQTLESHTNNVLFSVFHPNLPIIISGGEDGTVKLWNSGTYRLENTLSYALERAWCVALRKGVNEIAVGYDEGVVVVKLGRDEPTYSMDPSGKLIFTRNSDVLLGNLQTIPDATTLVDSARVQVSLKELGTTEIFATSLQHSPNGRWVTVVGDGEYIIYTALAWRNKAFGNGSSFAWAGDSNTYAVLEGRLKVRVYKNFRERGGAGMKGAGSWSIDGLHGGPVLGARGAGFVVFWDWESGEIVRRIEADAKNIFWSGTGSLVAICADDSYYVLRYNREAYQAKLDEGADITDEGVEEAFEVVAEISENVRTAKWIGDCFIYTNAANRLNYFVGAESYTITPFDTPLFLLGYIPAHNRVYLADKDVNVYSYTLSLSVVEYQTAVLRGDMDSANEILPTVPKEQRNKIATFLESKGLKELALEITTDPDHKFDLSLQLDDLDAAVEIARTVPETEAETKWKAIGDRALTVWRFDLARESFEKAGDLSALMLLLLSTGDRDGLEKLAATAEQKGQNNLAFATLLQLGDPNACVDLLIKTQRAPEAAMFARTYAPSKMQDPVDAWLGDLNELFEEGWEESLEREKNVPTLPPSNAEAPLIDVTE</sequence>
<feature type="repeat" description="WD" evidence="15">
    <location>
        <begin position="664"/>
        <end position="696"/>
    </location>
</feature>
<dbReference type="InterPro" id="IPR015943">
    <property type="entry name" value="WD40/YVTN_repeat-like_dom_sf"/>
</dbReference>
<dbReference type="InterPro" id="IPR050844">
    <property type="entry name" value="Coatomer_complex_subunit"/>
</dbReference>
<dbReference type="InterPro" id="IPR056176">
    <property type="entry name" value="TPR_COPA_B"/>
</dbReference>
<keyword evidence="7" id="KW-0677">Repeat</keyword>
<feature type="region of interest" description="Disordered" evidence="16">
    <location>
        <begin position="1"/>
        <end position="51"/>
    </location>
</feature>
<evidence type="ECO:0000256" key="16">
    <source>
        <dbReference type="SAM" id="MobiDB-lite"/>
    </source>
</evidence>
<evidence type="ECO:0000256" key="10">
    <source>
        <dbReference type="ARBA" id="ARBA00023034"/>
    </source>
</evidence>
<protein>
    <recommendedName>
        <fullName evidence="14">Beta'-coat protein</fullName>
    </recommendedName>
</protein>
<comment type="caution">
    <text evidence="20">The sequence shown here is derived from an EMBL/GenBank/DDBJ whole genome shotgun (WGS) entry which is preliminary data.</text>
</comment>
<reference evidence="20 21" key="1">
    <citation type="submission" date="2019-02" db="EMBL/GenBank/DDBJ databases">
        <title>Genome sequencing of the rare red list fungi Antrodiella citrinella (Flaviporus citrinellus).</title>
        <authorList>
            <person name="Buettner E."/>
            <person name="Kellner H."/>
        </authorList>
    </citation>
    <scope>NUCLEOTIDE SEQUENCE [LARGE SCALE GENOMIC DNA]</scope>
    <source>
        <strain evidence="20 21">DSM 108506</strain>
    </source>
</reference>
<dbReference type="Pfam" id="PF23953">
    <property type="entry name" value="TPR_COPA_B"/>
    <property type="match status" value="1"/>
</dbReference>
<evidence type="ECO:0000256" key="7">
    <source>
        <dbReference type="ARBA" id="ARBA00022737"/>
    </source>
</evidence>
<evidence type="ECO:0000256" key="1">
    <source>
        <dbReference type="ARBA" id="ARBA00004255"/>
    </source>
</evidence>
<dbReference type="GO" id="GO:0000139">
    <property type="term" value="C:Golgi membrane"/>
    <property type="evidence" value="ECO:0007669"/>
    <property type="project" value="UniProtKB-SubCell"/>
</dbReference>
<evidence type="ECO:0000256" key="13">
    <source>
        <dbReference type="ARBA" id="ARBA00025536"/>
    </source>
</evidence>
<dbReference type="InterPro" id="IPR020472">
    <property type="entry name" value="WD40_PAC1"/>
</dbReference>
<feature type="domain" description="COPA/B second beta-propeller" evidence="18">
    <location>
        <begin position="897"/>
        <end position="1151"/>
    </location>
</feature>
<keyword evidence="10" id="KW-0333">Golgi apparatus</keyword>
<keyword evidence="11 17" id="KW-0472">Membrane</keyword>
<dbReference type="Pfam" id="PF00400">
    <property type="entry name" value="WD40"/>
    <property type="match status" value="6"/>
</dbReference>
<evidence type="ECO:0000256" key="6">
    <source>
        <dbReference type="ARBA" id="ARBA00022574"/>
    </source>
</evidence>
<dbReference type="GO" id="GO:0006890">
    <property type="term" value="P:retrograde vesicle-mediated transport, Golgi to endoplasmic reticulum"/>
    <property type="evidence" value="ECO:0007669"/>
    <property type="project" value="TreeGrafter"/>
</dbReference>
<comment type="subcellular location">
    <subcellularLocation>
        <location evidence="2">Cytoplasmic vesicle</location>
        <location evidence="2">COPI-coated vesicle membrane</location>
        <topology evidence="2">Peripheral membrane protein</topology>
        <orientation evidence="2">Cytoplasmic side</orientation>
    </subcellularLocation>
    <subcellularLocation>
        <location evidence="1">Golgi apparatus membrane</location>
        <topology evidence="1">Peripheral membrane protein</topology>
        <orientation evidence="1">Cytoplasmic side</orientation>
    </subcellularLocation>
</comment>
<dbReference type="FunFam" id="1.25.40.470:FF:000001">
    <property type="entry name" value="Coatomer subunit beta"/>
    <property type="match status" value="1"/>
</dbReference>
<feature type="transmembrane region" description="Helical" evidence="17">
    <location>
        <begin position="426"/>
        <end position="444"/>
    </location>
</feature>
<dbReference type="CDD" id="cd22947">
    <property type="entry name" value="Coatomer_WDAD_beta-like"/>
    <property type="match status" value="1"/>
</dbReference>
<dbReference type="GO" id="GO:0006886">
    <property type="term" value="P:intracellular protein transport"/>
    <property type="evidence" value="ECO:0007669"/>
    <property type="project" value="InterPro"/>
</dbReference>
<feature type="region of interest" description="Disordered" evidence="16">
    <location>
        <begin position="1365"/>
        <end position="1389"/>
    </location>
</feature>
<keyword evidence="6 15" id="KW-0853">WD repeat</keyword>
<proteinExistence type="inferred from homology"/>
<dbReference type="Gene3D" id="1.25.40.470">
    <property type="match status" value="1"/>
</dbReference>
<keyword evidence="4" id="KW-0813">Transport</keyword>
<dbReference type="InterPro" id="IPR006692">
    <property type="entry name" value="Beta-prop_COPA/B_2nd"/>
</dbReference>
<feature type="domain" description="COPA/B TPR" evidence="19">
    <location>
        <begin position="1168"/>
        <end position="1350"/>
    </location>
</feature>
<feature type="transmembrane region" description="Helical" evidence="17">
    <location>
        <begin position="475"/>
        <end position="502"/>
    </location>
</feature>
<feature type="transmembrane region" description="Helical" evidence="17">
    <location>
        <begin position="514"/>
        <end position="538"/>
    </location>
</feature>
<dbReference type="Proteomes" id="UP000308730">
    <property type="component" value="Unassembled WGS sequence"/>
</dbReference>
<evidence type="ECO:0000256" key="3">
    <source>
        <dbReference type="ARBA" id="ARBA00010844"/>
    </source>
</evidence>
<evidence type="ECO:0000256" key="17">
    <source>
        <dbReference type="SAM" id="Phobius"/>
    </source>
</evidence>
<dbReference type="OrthoDB" id="10261470at2759"/>
<accession>A0A4S4MWL1</accession>
<keyword evidence="21" id="KW-1185">Reference proteome</keyword>
<evidence type="ECO:0000256" key="8">
    <source>
        <dbReference type="ARBA" id="ARBA00022892"/>
    </source>
</evidence>
<keyword evidence="5" id="KW-0963">Cytoplasm</keyword>
<evidence type="ECO:0000259" key="19">
    <source>
        <dbReference type="Pfam" id="PF23953"/>
    </source>
</evidence>
<dbReference type="PRINTS" id="PR00320">
    <property type="entry name" value="GPROTEINBRPT"/>
</dbReference>
<evidence type="ECO:0000256" key="4">
    <source>
        <dbReference type="ARBA" id="ARBA00022448"/>
    </source>
</evidence>
<name>A0A4S4MWL1_9APHY</name>
<dbReference type="PROSITE" id="PS50082">
    <property type="entry name" value="WD_REPEATS_2"/>
    <property type="match status" value="4"/>
</dbReference>
<evidence type="ECO:0000256" key="14">
    <source>
        <dbReference type="ARBA" id="ARBA00032920"/>
    </source>
</evidence>
<feature type="repeat" description="WD" evidence="15">
    <location>
        <begin position="794"/>
        <end position="835"/>
    </location>
</feature>
<dbReference type="CDD" id="cd00200">
    <property type="entry name" value="WD40"/>
    <property type="match status" value="1"/>
</dbReference>
<keyword evidence="17" id="KW-0812">Transmembrane</keyword>
<gene>
    <name evidence="20" type="ORF">EUX98_g4397</name>
</gene>
<evidence type="ECO:0000256" key="9">
    <source>
        <dbReference type="ARBA" id="ARBA00022927"/>
    </source>
</evidence>
<dbReference type="InterPro" id="IPR036322">
    <property type="entry name" value="WD40_repeat_dom_sf"/>
</dbReference>
<comment type="similarity">
    <text evidence="3">Belongs to the WD repeat COPB2 family.</text>
</comment>
<evidence type="ECO:0000256" key="11">
    <source>
        <dbReference type="ARBA" id="ARBA00023136"/>
    </source>
</evidence>
<feature type="transmembrane region" description="Helical" evidence="17">
    <location>
        <begin position="400"/>
        <end position="419"/>
    </location>
</feature>
<feature type="repeat" description="WD" evidence="15">
    <location>
        <begin position="707"/>
        <end position="749"/>
    </location>
</feature>
<evidence type="ECO:0000313" key="21">
    <source>
        <dbReference type="Proteomes" id="UP000308730"/>
    </source>
</evidence>
<dbReference type="GO" id="GO:0005198">
    <property type="term" value="F:structural molecule activity"/>
    <property type="evidence" value="ECO:0007669"/>
    <property type="project" value="InterPro"/>
</dbReference>
<evidence type="ECO:0000256" key="15">
    <source>
        <dbReference type="PROSITE-ProRule" id="PRU00221"/>
    </source>
</evidence>
<keyword evidence="12" id="KW-0968">Cytoplasmic vesicle</keyword>